<reference evidence="1 2" key="1">
    <citation type="submission" date="2023-01" db="EMBL/GenBank/DDBJ databases">
        <title>Vibrio sp. KJ40-1 sp.nov, isolated from marine algae.</title>
        <authorList>
            <person name="Butt M."/>
            <person name="Kim J.M.J."/>
            <person name="Jeon C.O.C."/>
        </authorList>
    </citation>
    <scope>NUCLEOTIDE SEQUENCE [LARGE SCALE GENOMIC DNA]</scope>
    <source>
        <strain evidence="1 2">KJ40-1</strain>
    </source>
</reference>
<evidence type="ECO:0000313" key="2">
    <source>
        <dbReference type="Proteomes" id="UP001210678"/>
    </source>
</evidence>
<comment type="caution">
    <text evidence="1">The sequence shown here is derived from an EMBL/GenBank/DDBJ whole genome shotgun (WGS) entry which is preliminary data.</text>
</comment>
<organism evidence="1 2">
    <name type="scientific">Vibrio algarum</name>
    <dbReference type="NCBI Taxonomy" id="3020714"/>
    <lineage>
        <taxon>Bacteria</taxon>
        <taxon>Pseudomonadati</taxon>
        <taxon>Pseudomonadota</taxon>
        <taxon>Gammaproteobacteria</taxon>
        <taxon>Vibrionales</taxon>
        <taxon>Vibrionaceae</taxon>
        <taxon>Vibrio</taxon>
    </lineage>
</organism>
<gene>
    <name evidence="1" type="ORF">PGX00_22365</name>
</gene>
<proteinExistence type="predicted"/>
<evidence type="ECO:0000313" key="1">
    <source>
        <dbReference type="EMBL" id="MDB1126263.1"/>
    </source>
</evidence>
<dbReference type="RefSeq" id="WP_272140733.1">
    <property type="nucleotide sequence ID" value="NZ_JAQLOI010000003.1"/>
</dbReference>
<sequence length="77" mass="8219">MLIEFTAGKIIANQHEVVVRLVGDQMVTMQAQIDAIQLIGKGANVVLANAGECKWSIKLDSESQLLALSQVVGIAVE</sequence>
<dbReference type="EMBL" id="JAQLOI010000003">
    <property type="protein sequence ID" value="MDB1126263.1"/>
    <property type="molecule type" value="Genomic_DNA"/>
</dbReference>
<keyword evidence="2" id="KW-1185">Reference proteome</keyword>
<name>A0ABT4YXF3_9VIBR</name>
<dbReference type="Proteomes" id="UP001210678">
    <property type="component" value="Unassembled WGS sequence"/>
</dbReference>
<dbReference type="InterPro" id="IPR021811">
    <property type="entry name" value="DUF3389"/>
</dbReference>
<accession>A0ABT4YXF3</accession>
<dbReference type="Pfam" id="PF11869">
    <property type="entry name" value="DUF3389"/>
    <property type="match status" value="1"/>
</dbReference>
<protein>
    <submittedName>
        <fullName evidence="1">DUF3389 domain-containing protein</fullName>
    </submittedName>
</protein>